<comment type="caution">
    <text evidence="2">The sequence shown here is derived from an EMBL/GenBank/DDBJ whole genome shotgun (WGS) entry which is preliminary data.</text>
</comment>
<gene>
    <name evidence="2" type="ORF">HNP81_003147</name>
</gene>
<reference evidence="2 3" key="1">
    <citation type="submission" date="2020-08" db="EMBL/GenBank/DDBJ databases">
        <title>Genomic Encyclopedia of Type Strains, Phase IV (KMG-IV): sequencing the most valuable type-strain genomes for metagenomic binning, comparative biology and taxonomic classification.</title>
        <authorList>
            <person name="Goeker M."/>
        </authorList>
    </citation>
    <scope>NUCLEOTIDE SEQUENCE [LARGE SCALE GENOMIC DNA]</scope>
    <source>
        <strain evidence="2 3">DSM 105481</strain>
    </source>
</reference>
<evidence type="ECO:0000313" key="2">
    <source>
        <dbReference type="EMBL" id="MBA9027855.1"/>
    </source>
</evidence>
<keyword evidence="1" id="KW-0472">Membrane</keyword>
<dbReference type="EMBL" id="JACJHX010000010">
    <property type="protein sequence ID" value="MBA9027855.1"/>
    <property type="molecule type" value="Genomic_DNA"/>
</dbReference>
<accession>A0ABR6CTD5</accession>
<evidence type="ECO:0000256" key="1">
    <source>
        <dbReference type="SAM" id="Phobius"/>
    </source>
</evidence>
<evidence type="ECO:0008006" key="4">
    <source>
        <dbReference type="Google" id="ProtNLM"/>
    </source>
</evidence>
<keyword evidence="3" id="KW-1185">Reference proteome</keyword>
<proteinExistence type="predicted"/>
<keyword evidence="1" id="KW-1133">Transmembrane helix</keyword>
<organism evidence="2 3">
    <name type="scientific">Peribacillus huizhouensis</name>
    <dbReference type="NCBI Taxonomy" id="1501239"/>
    <lineage>
        <taxon>Bacteria</taxon>
        <taxon>Bacillati</taxon>
        <taxon>Bacillota</taxon>
        <taxon>Bacilli</taxon>
        <taxon>Bacillales</taxon>
        <taxon>Bacillaceae</taxon>
        <taxon>Peribacillus</taxon>
    </lineage>
</organism>
<sequence length="89" mass="9799">MWVTQTFLQEAAYFSLSSLNRVRSVALPTLRGGIGDSDTRTGLTISVGVALPLIEVSLYVMMIVVSFISRLVFSLLVVLYLILFTNPCI</sequence>
<dbReference type="Proteomes" id="UP000626697">
    <property type="component" value="Unassembled WGS sequence"/>
</dbReference>
<keyword evidence="1" id="KW-0812">Transmembrane</keyword>
<feature type="transmembrane region" description="Helical" evidence="1">
    <location>
        <begin position="58"/>
        <end position="83"/>
    </location>
</feature>
<evidence type="ECO:0000313" key="3">
    <source>
        <dbReference type="Proteomes" id="UP000626697"/>
    </source>
</evidence>
<protein>
    <recommendedName>
        <fullName evidence="4">ABC transmembrane type-1 domain-containing protein</fullName>
    </recommendedName>
</protein>
<name>A0ABR6CTD5_9BACI</name>